<dbReference type="PANTHER" id="PTHR11712:SF336">
    <property type="entry name" value="3-OXOACYL-[ACYL-CARRIER-PROTEIN] SYNTHASE, MITOCHONDRIAL"/>
    <property type="match status" value="1"/>
</dbReference>
<evidence type="ECO:0000313" key="4">
    <source>
        <dbReference type="Proteomes" id="UP000284277"/>
    </source>
</evidence>
<dbReference type="RefSeq" id="WP_158585058.1">
    <property type="nucleotide sequence ID" value="NZ_MCIA01000023.1"/>
</dbReference>
<organism evidence="3 4">
    <name type="scientific">Lacrimispora algidixylanolytica</name>
    <dbReference type="NCBI Taxonomy" id="94868"/>
    <lineage>
        <taxon>Bacteria</taxon>
        <taxon>Bacillati</taxon>
        <taxon>Bacillota</taxon>
        <taxon>Clostridia</taxon>
        <taxon>Lachnospirales</taxon>
        <taxon>Lachnospiraceae</taxon>
        <taxon>Lacrimispora</taxon>
    </lineage>
</organism>
<dbReference type="Gene3D" id="3.40.47.10">
    <property type="match status" value="1"/>
</dbReference>
<name>A0A419T117_9FIRM</name>
<keyword evidence="1" id="KW-0808">Transferase</keyword>
<dbReference type="PANTHER" id="PTHR11712">
    <property type="entry name" value="POLYKETIDE SYNTHASE-RELATED"/>
    <property type="match status" value="1"/>
</dbReference>
<dbReference type="GO" id="GO:0005829">
    <property type="term" value="C:cytosol"/>
    <property type="evidence" value="ECO:0007669"/>
    <property type="project" value="TreeGrafter"/>
</dbReference>
<feature type="domain" description="Beta-ketoacyl synthase-like N-terminal" evidence="2">
    <location>
        <begin position="28"/>
        <end position="163"/>
    </location>
</feature>
<dbReference type="Pfam" id="PF00109">
    <property type="entry name" value="ketoacyl-synt"/>
    <property type="match status" value="1"/>
</dbReference>
<evidence type="ECO:0000256" key="1">
    <source>
        <dbReference type="ARBA" id="ARBA00022679"/>
    </source>
</evidence>
<keyword evidence="4" id="KW-1185">Reference proteome</keyword>
<reference evidence="3 4" key="1">
    <citation type="submission" date="2016-08" db="EMBL/GenBank/DDBJ databases">
        <title>A new outlook on sporulation: Clostridium algidixylanolyticum.</title>
        <authorList>
            <person name="Poppleton D.I."/>
            <person name="Gribaldo S."/>
        </authorList>
    </citation>
    <scope>NUCLEOTIDE SEQUENCE [LARGE SCALE GENOMIC DNA]</scope>
    <source>
        <strain evidence="3 4">SPL73</strain>
    </source>
</reference>
<evidence type="ECO:0000259" key="2">
    <source>
        <dbReference type="Pfam" id="PF00109"/>
    </source>
</evidence>
<dbReference type="OrthoDB" id="2033957at2"/>
<dbReference type="GO" id="GO:0004315">
    <property type="term" value="F:3-oxoacyl-[acyl-carrier-protein] synthase activity"/>
    <property type="evidence" value="ECO:0007669"/>
    <property type="project" value="TreeGrafter"/>
</dbReference>
<gene>
    <name evidence="3" type="ORF">BET01_04495</name>
</gene>
<dbReference type="SUPFAM" id="SSF53901">
    <property type="entry name" value="Thiolase-like"/>
    <property type="match status" value="1"/>
</dbReference>
<accession>A0A419T117</accession>
<proteinExistence type="predicted"/>
<dbReference type="InterPro" id="IPR016039">
    <property type="entry name" value="Thiolase-like"/>
</dbReference>
<comment type="caution">
    <text evidence="3">The sequence shown here is derived from an EMBL/GenBank/DDBJ whole genome shotgun (WGS) entry which is preliminary data.</text>
</comment>
<dbReference type="InterPro" id="IPR000794">
    <property type="entry name" value="Beta-ketoacyl_synthase"/>
</dbReference>
<dbReference type="GO" id="GO:0006633">
    <property type="term" value="P:fatty acid biosynthetic process"/>
    <property type="evidence" value="ECO:0007669"/>
    <property type="project" value="TreeGrafter"/>
</dbReference>
<dbReference type="InterPro" id="IPR014030">
    <property type="entry name" value="Ketoacyl_synth_N"/>
</dbReference>
<evidence type="ECO:0000313" key="3">
    <source>
        <dbReference type="EMBL" id="RKD31119.1"/>
    </source>
</evidence>
<dbReference type="Proteomes" id="UP000284277">
    <property type="component" value="Unassembled WGS sequence"/>
</dbReference>
<protein>
    <recommendedName>
        <fullName evidence="2">Beta-ketoacyl synthase-like N-terminal domain-containing protein</fullName>
    </recommendedName>
</protein>
<sequence length="287" mass="31970">MKRTYIKDIVCLYPDAVSGCIEIDSFLHPKEKRKLDRYSQISLAASKRIQESNPDFFRYGEDICVLAATCFGALDTLAEDVIKYHDTGLVSPIFVTKILSNMQASVIAIALQLRGTNYTVSTGMNSSCDAVIDGYELIMEERERHVLVASSDSCSSEYGMKILNNYTSSDGKDFGESGAAILLDSQLEAGVLAEITGIYRGILREQETIWERLNVDAGNEVTGSHGIYLRETNKQIYGLPLSSGSQTIFDIKKGIEYCKDNNEKEFFVYSISKKREFSAISIKYVAD</sequence>
<dbReference type="AlphaFoldDB" id="A0A419T117"/>
<dbReference type="EMBL" id="MCIA01000023">
    <property type="protein sequence ID" value="RKD31119.1"/>
    <property type="molecule type" value="Genomic_DNA"/>
</dbReference>